<sequence>MTAYFEDIAVGEELVLGSHTFHADEIIAFASKYDPQPFHLSEEAAAKSQFGRLCASGWHTAAVFMRLSVDTNKAQKEAALQRGEPIAAGGPSPGFEDLKWLRPVYAGDTITYKRVISEKIESRSRPRWGIVRSENHGFNQNGEPVFFFRSAVFVERKPAKSA</sequence>
<dbReference type="CDD" id="cd03454">
    <property type="entry name" value="YdeM"/>
    <property type="match status" value="1"/>
</dbReference>
<dbReference type="Proteomes" id="UP000598467">
    <property type="component" value="Unassembled WGS sequence"/>
</dbReference>
<comment type="caution">
    <text evidence="2">The sequence shown here is derived from an EMBL/GenBank/DDBJ whole genome shotgun (WGS) entry which is preliminary data.</text>
</comment>
<name>A0A926P508_9HYPH</name>
<dbReference type="PANTHER" id="PTHR43664">
    <property type="entry name" value="MONOAMINE OXIDASE-RELATED"/>
    <property type="match status" value="1"/>
</dbReference>
<reference evidence="2" key="1">
    <citation type="submission" date="2020-05" db="EMBL/GenBank/DDBJ databases">
        <title>Identification of trans-AT polyketide cluster in two marine bacteria, producers of a novel glutaramide-containing polyketide sesbanimide D and analogs.</title>
        <authorList>
            <person name="Kacar D."/>
            <person name="Rodriguez P."/>
            <person name="Canedo L."/>
            <person name="Gonzalez E."/>
            <person name="Galan B."/>
            <person name="De La Calle F."/>
            <person name="Garcia J.L."/>
        </authorList>
    </citation>
    <scope>NUCLEOTIDE SEQUENCE</scope>
    <source>
        <strain evidence="2">PHM038</strain>
    </source>
</reference>
<feature type="domain" description="MaoC-like" evidence="1">
    <location>
        <begin position="19"/>
        <end position="123"/>
    </location>
</feature>
<dbReference type="RefSeq" id="WP_190291983.1">
    <property type="nucleotide sequence ID" value="NZ_JABFCZ010000013.1"/>
</dbReference>
<evidence type="ECO:0000259" key="1">
    <source>
        <dbReference type="Pfam" id="PF01575"/>
    </source>
</evidence>
<dbReference type="AlphaFoldDB" id="A0A926P508"/>
<gene>
    <name evidence="2" type="ORF">HK439_13270</name>
</gene>
<evidence type="ECO:0000313" key="3">
    <source>
        <dbReference type="Proteomes" id="UP000598467"/>
    </source>
</evidence>
<dbReference type="PANTHER" id="PTHR43664:SF1">
    <property type="entry name" value="BETA-METHYLMALYL-COA DEHYDRATASE"/>
    <property type="match status" value="1"/>
</dbReference>
<dbReference type="InterPro" id="IPR029069">
    <property type="entry name" value="HotDog_dom_sf"/>
</dbReference>
<dbReference type="SUPFAM" id="SSF54637">
    <property type="entry name" value="Thioesterase/thiol ester dehydrase-isomerase"/>
    <property type="match status" value="1"/>
</dbReference>
<dbReference type="EMBL" id="JABFCZ010000013">
    <property type="protein sequence ID" value="MBD1547232.1"/>
    <property type="molecule type" value="Genomic_DNA"/>
</dbReference>
<accession>A0A926P508</accession>
<dbReference type="Pfam" id="PF01575">
    <property type="entry name" value="MaoC_dehydratas"/>
    <property type="match status" value="1"/>
</dbReference>
<proteinExistence type="predicted"/>
<protein>
    <submittedName>
        <fullName evidence="2">MaoC family dehydratase</fullName>
    </submittedName>
</protein>
<organism evidence="2 3">
    <name type="scientific">Roseibium aggregatum</name>
    <dbReference type="NCBI Taxonomy" id="187304"/>
    <lineage>
        <taxon>Bacteria</taxon>
        <taxon>Pseudomonadati</taxon>
        <taxon>Pseudomonadota</taxon>
        <taxon>Alphaproteobacteria</taxon>
        <taxon>Hyphomicrobiales</taxon>
        <taxon>Stappiaceae</taxon>
        <taxon>Roseibium</taxon>
    </lineage>
</organism>
<evidence type="ECO:0000313" key="2">
    <source>
        <dbReference type="EMBL" id="MBD1547232.1"/>
    </source>
</evidence>
<dbReference type="InterPro" id="IPR052342">
    <property type="entry name" value="MCH/BMMD"/>
</dbReference>
<dbReference type="InterPro" id="IPR002539">
    <property type="entry name" value="MaoC-like_dom"/>
</dbReference>
<dbReference type="Gene3D" id="3.10.129.10">
    <property type="entry name" value="Hotdog Thioesterase"/>
    <property type="match status" value="1"/>
</dbReference>